<dbReference type="HOGENOM" id="CLU_031960_3_0_11"/>
<dbReference type="STRING" id="479433.Caci_1446"/>
<sequence>MREAASPSNAPLGDGSTVQIAMGQTTAGHAVAGPAVTRRASARITAAFADAGVTGQLHALDIDTGASVSVAATQLAATSSLHKVCLLAAFYREAAAGRLDRTRQIDITAAERTPGLSGIAVMRDAVRLSLRDLATLVVAVSDNAAADILWREVGFATVNRTMAELGLSDTVAVHSMADIRDALRAHPNLADPAALADVSVLSPTQTNRSTPRQMAELFAAVWRDEVCTGDLGEELRAVLGGQAWTHRMSSGFPFDDVRVSGKTATLPTLRHEAGVVEYPDGGRYAVAVFTRAASTAAVLPAADAVIGTAARLAVDALRSL</sequence>
<evidence type="ECO:0000313" key="3">
    <source>
        <dbReference type="Proteomes" id="UP000000851"/>
    </source>
</evidence>
<dbReference type="eggNOG" id="COG2367">
    <property type="taxonomic scope" value="Bacteria"/>
</dbReference>
<dbReference type="EMBL" id="CP001700">
    <property type="protein sequence ID" value="ACU70369.1"/>
    <property type="molecule type" value="Genomic_DNA"/>
</dbReference>
<evidence type="ECO:0000259" key="1">
    <source>
        <dbReference type="Pfam" id="PF13354"/>
    </source>
</evidence>
<dbReference type="Gene3D" id="3.40.710.10">
    <property type="entry name" value="DD-peptidase/beta-lactamase superfamily"/>
    <property type="match status" value="1"/>
</dbReference>
<dbReference type="InterPro" id="IPR012338">
    <property type="entry name" value="Beta-lactam/transpept-like"/>
</dbReference>
<name>C7Q8V4_CATAD</name>
<dbReference type="Proteomes" id="UP000000851">
    <property type="component" value="Chromosome"/>
</dbReference>
<dbReference type="GO" id="GO:0046677">
    <property type="term" value="P:response to antibiotic"/>
    <property type="evidence" value="ECO:0007669"/>
    <property type="project" value="InterPro"/>
</dbReference>
<dbReference type="GO" id="GO:0030655">
    <property type="term" value="P:beta-lactam antibiotic catabolic process"/>
    <property type="evidence" value="ECO:0007669"/>
    <property type="project" value="InterPro"/>
</dbReference>
<gene>
    <name evidence="2" type="ordered locus">Caci_1446</name>
</gene>
<dbReference type="InterPro" id="IPR000871">
    <property type="entry name" value="Beta-lactam_class-A"/>
</dbReference>
<dbReference type="GO" id="GO:0008800">
    <property type="term" value="F:beta-lactamase activity"/>
    <property type="evidence" value="ECO:0007669"/>
    <property type="project" value="InterPro"/>
</dbReference>
<protein>
    <submittedName>
        <fullName evidence="2">Beta-lactamase related protein</fullName>
    </submittedName>
</protein>
<evidence type="ECO:0000313" key="2">
    <source>
        <dbReference type="EMBL" id="ACU70369.1"/>
    </source>
</evidence>
<feature type="domain" description="Beta-lactamase class A catalytic" evidence="1">
    <location>
        <begin position="57"/>
        <end position="290"/>
    </location>
</feature>
<proteinExistence type="predicted"/>
<dbReference type="PANTHER" id="PTHR35333">
    <property type="entry name" value="BETA-LACTAMASE"/>
    <property type="match status" value="1"/>
</dbReference>
<dbReference type="SUPFAM" id="SSF56601">
    <property type="entry name" value="beta-lactamase/transpeptidase-like"/>
    <property type="match status" value="1"/>
</dbReference>
<accession>C7Q8V4</accession>
<keyword evidence="3" id="KW-1185">Reference proteome</keyword>
<dbReference type="PANTHER" id="PTHR35333:SF3">
    <property type="entry name" value="BETA-LACTAMASE-TYPE TRANSPEPTIDASE FOLD CONTAINING PROTEIN"/>
    <property type="match status" value="1"/>
</dbReference>
<dbReference type="AlphaFoldDB" id="C7Q8V4"/>
<dbReference type="KEGG" id="cai:Caci_1446"/>
<reference evidence="2 3" key="1">
    <citation type="journal article" date="2009" name="Stand. Genomic Sci.">
        <title>Complete genome sequence of Catenulispora acidiphila type strain (ID 139908).</title>
        <authorList>
            <person name="Copeland A."/>
            <person name="Lapidus A."/>
            <person name="Glavina Del Rio T."/>
            <person name="Nolan M."/>
            <person name="Lucas S."/>
            <person name="Chen F."/>
            <person name="Tice H."/>
            <person name="Cheng J.F."/>
            <person name="Bruce D."/>
            <person name="Goodwin L."/>
            <person name="Pitluck S."/>
            <person name="Mikhailova N."/>
            <person name="Pati A."/>
            <person name="Ivanova N."/>
            <person name="Mavromatis K."/>
            <person name="Chen A."/>
            <person name="Palaniappan K."/>
            <person name="Chain P."/>
            <person name="Land M."/>
            <person name="Hauser L."/>
            <person name="Chang Y.J."/>
            <person name="Jeffries C.D."/>
            <person name="Chertkov O."/>
            <person name="Brettin T."/>
            <person name="Detter J.C."/>
            <person name="Han C."/>
            <person name="Ali Z."/>
            <person name="Tindall B.J."/>
            <person name="Goker M."/>
            <person name="Bristow J."/>
            <person name="Eisen J.A."/>
            <person name="Markowitz V."/>
            <person name="Hugenholtz P."/>
            <person name="Kyrpides N.C."/>
            <person name="Klenk H.P."/>
        </authorList>
    </citation>
    <scope>NUCLEOTIDE SEQUENCE [LARGE SCALE GENOMIC DNA]</scope>
    <source>
        <strain evidence="3">DSM 44928 / JCM 14897 / NBRC 102108 / NRRL B-24433 / ID139908</strain>
    </source>
</reference>
<dbReference type="InParanoid" id="C7Q8V4"/>
<dbReference type="Pfam" id="PF13354">
    <property type="entry name" value="Beta-lactamase2"/>
    <property type="match status" value="1"/>
</dbReference>
<dbReference type="InterPro" id="IPR045155">
    <property type="entry name" value="Beta-lactam_cat"/>
</dbReference>
<organism evidence="2 3">
    <name type="scientific">Catenulispora acidiphila (strain DSM 44928 / JCM 14897 / NBRC 102108 / NRRL B-24433 / ID139908)</name>
    <dbReference type="NCBI Taxonomy" id="479433"/>
    <lineage>
        <taxon>Bacteria</taxon>
        <taxon>Bacillati</taxon>
        <taxon>Actinomycetota</taxon>
        <taxon>Actinomycetes</taxon>
        <taxon>Catenulisporales</taxon>
        <taxon>Catenulisporaceae</taxon>
        <taxon>Catenulispora</taxon>
    </lineage>
</organism>